<evidence type="ECO:0000256" key="1">
    <source>
        <dbReference type="ARBA" id="ARBA00004141"/>
    </source>
</evidence>
<dbReference type="Ensembl" id="ENSCVAT00000019589.1">
    <property type="protein sequence ID" value="ENSCVAP00000012367.1"/>
    <property type="gene ID" value="ENSCVAG00000014771.1"/>
</dbReference>
<accession>A0A3Q2D268</accession>
<dbReference type="RefSeq" id="XP_015256265.1">
    <property type="nucleotide sequence ID" value="XM_015400779.1"/>
</dbReference>
<protein>
    <submittedName>
        <fullName evidence="10">Myeloid-associated differentiation marker homolog</fullName>
    </submittedName>
</protein>
<feature type="transmembrane region" description="Helical" evidence="8">
    <location>
        <begin position="214"/>
        <end position="233"/>
    </location>
</feature>
<evidence type="ECO:0000256" key="6">
    <source>
        <dbReference type="ARBA" id="ARBA00034721"/>
    </source>
</evidence>
<evidence type="ECO:0000256" key="7">
    <source>
        <dbReference type="PROSITE-ProRule" id="PRU00581"/>
    </source>
</evidence>
<dbReference type="GeneID" id="107101748"/>
<dbReference type="PANTHER" id="PTHR17068">
    <property type="entry name" value="MYELOID-ASSOCIATED DIFFERENTIATION MARKER MYADM FAMILY MEMBER"/>
    <property type="match status" value="1"/>
</dbReference>
<feature type="domain" description="MARVEL" evidence="9">
    <location>
        <begin position="140"/>
        <end position="276"/>
    </location>
</feature>
<proteinExistence type="inferred from homology"/>
<evidence type="ECO:0000256" key="3">
    <source>
        <dbReference type="ARBA" id="ARBA00022737"/>
    </source>
</evidence>
<reference evidence="10" key="2">
    <citation type="submission" date="2025-09" db="UniProtKB">
        <authorList>
            <consortium name="Ensembl"/>
        </authorList>
    </citation>
    <scope>IDENTIFICATION</scope>
</reference>
<comment type="subcellular location">
    <subcellularLocation>
        <location evidence="1">Membrane</location>
        <topology evidence="1">Multi-pass membrane protein</topology>
    </subcellularLocation>
</comment>
<dbReference type="OrthoDB" id="9939551at2759"/>
<feature type="transmembrane region" description="Helical" evidence="8">
    <location>
        <begin position="43"/>
        <end position="66"/>
    </location>
</feature>
<sequence>MVTLDFKTLTTPVGILRILEVIFTCVTFSVFASDGIWPFPYPVWCMFTWCFCFGVSIFILVLDFLSLSSKLPISWNDLTAFFVMLATLMVLSASIINSIFLTCENCGKEIVVSVISFLAFICYAVEVGLTLAKPGEKSYFLSTVPGLLKVLEIFVACIILIHCPIIQYHPAGLWCIAVFSICLIFSIFLMISTIGRMLPRFPASVNKFLKACHLLAVLMYSTAAIILPIIFFWNYPRPYPCERYCLWDLLLFICLMTCFNLIAYIVDAVYSFKSISLPTQT</sequence>
<dbReference type="Proteomes" id="UP000265020">
    <property type="component" value="Unassembled WGS sequence"/>
</dbReference>
<keyword evidence="3" id="KW-0677">Repeat</keyword>
<name>A0A3Q2D268_CYPVA</name>
<evidence type="ECO:0000256" key="5">
    <source>
        <dbReference type="ARBA" id="ARBA00023136"/>
    </source>
</evidence>
<feature type="transmembrane region" description="Helical" evidence="8">
    <location>
        <begin position="12"/>
        <end position="31"/>
    </location>
</feature>
<dbReference type="InterPro" id="IPR047123">
    <property type="entry name" value="MYADM-like"/>
</dbReference>
<dbReference type="AlphaFoldDB" id="A0A3Q2D268"/>
<feature type="transmembrane region" description="Helical" evidence="8">
    <location>
        <begin position="245"/>
        <end position="266"/>
    </location>
</feature>
<evidence type="ECO:0000256" key="4">
    <source>
        <dbReference type="ARBA" id="ARBA00022989"/>
    </source>
</evidence>
<evidence type="ECO:0000256" key="8">
    <source>
        <dbReference type="SAM" id="Phobius"/>
    </source>
</evidence>
<evidence type="ECO:0000313" key="11">
    <source>
        <dbReference type="Proteomes" id="UP000265020"/>
    </source>
</evidence>
<reference evidence="10" key="1">
    <citation type="submission" date="2025-08" db="UniProtKB">
        <authorList>
            <consortium name="Ensembl"/>
        </authorList>
    </citation>
    <scope>IDENTIFICATION</scope>
</reference>
<keyword evidence="11" id="KW-1185">Reference proteome</keyword>
<dbReference type="GO" id="GO:0016020">
    <property type="term" value="C:membrane"/>
    <property type="evidence" value="ECO:0007669"/>
    <property type="project" value="UniProtKB-SubCell"/>
</dbReference>
<dbReference type="PANTHER" id="PTHR17068:SF2">
    <property type="entry name" value="MYELOID-ASSOCIATED DIFFERENTIATION MARKER-LIKE"/>
    <property type="match status" value="1"/>
</dbReference>
<feature type="transmembrane region" description="Helical" evidence="8">
    <location>
        <begin position="78"/>
        <end position="103"/>
    </location>
</feature>
<evidence type="ECO:0000256" key="2">
    <source>
        <dbReference type="ARBA" id="ARBA00022692"/>
    </source>
</evidence>
<keyword evidence="2 7" id="KW-0812">Transmembrane</keyword>
<dbReference type="OMA" id="YGTWCMF"/>
<keyword evidence="5 7" id="KW-0472">Membrane</keyword>
<dbReference type="InterPro" id="IPR008253">
    <property type="entry name" value="Marvel"/>
</dbReference>
<keyword evidence="4 8" id="KW-1133">Transmembrane helix</keyword>
<evidence type="ECO:0000313" key="10">
    <source>
        <dbReference type="Ensembl" id="ENSCVAP00000012367.1"/>
    </source>
</evidence>
<feature type="transmembrane region" description="Helical" evidence="8">
    <location>
        <begin position="173"/>
        <end position="194"/>
    </location>
</feature>
<feature type="transmembrane region" description="Helical" evidence="8">
    <location>
        <begin position="110"/>
        <end position="132"/>
    </location>
</feature>
<evidence type="ECO:0000259" key="9">
    <source>
        <dbReference type="PROSITE" id="PS51225"/>
    </source>
</evidence>
<dbReference type="KEGG" id="cvg:107101748"/>
<dbReference type="GeneTree" id="ENSGT00950000182933"/>
<dbReference type="PROSITE" id="PS51225">
    <property type="entry name" value="MARVEL"/>
    <property type="match status" value="2"/>
</dbReference>
<comment type="similarity">
    <text evidence="6">Belongs to the MAL family.</text>
</comment>
<feature type="domain" description="MARVEL" evidence="9">
    <location>
        <begin position="8"/>
        <end position="135"/>
    </location>
</feature>
<feature type="transmembrane region" description="Helical" evidence="8">
    <location>
        <begin position="138"/>
        <end position="161"/>
    </location>
</feature>
<dbReference type="Pfam" id="PF01284">
    <property type="entry name" value="MARVEL"/>
    <property type="match status" value="1"/>
</dbReference>
<organism evidence="10 11">
    <name type="scientific">Cyprinodon variegatus</name>
    <name type="common">Sheepshead minnow</name>
    <dbReference type="NCBI Taxonomy" id="28743"/>
    <lineage>
        <taxon>Eukaryota</taxon>
        <taxon>Metazoa</taxon>
        <taxon>Chordata</taxon>
        <taxon>Craniata</taxon>
        <taxon>Vertebrata</taxon>
        <taxon>Euteleostomi</taxon>
        <taxon>Actinopterygii</taxon>
        <taxon>Neopterygii</taxon>
        <taxon>Teleostei</taxon>
        <taxon>Neoteleostei</taxon>
        <taxon>Acanthomorphata</taxon>
        <taxon>Ovalentaria</taxon>
        <taxon>Atherinomorphae</taxon>
        <taxon>Cyprinodontiformes</taxon>
        <taxon>Cyprinodontidae</taxon>
        <taxon>Cyprinodon</taxon>
    </lineage>
</organism>